<evidence type="ECO:0000313" key="6">
    <source>
        <dbReference type="Proteomes" id="UP001595690"/>
    </source>
</evidence>
<reference evidence="6" key="1">
    <citation type="journal article" date="2019" name="Int. J. Syst. Evol. Microbiol.">
        <title>The Global Catalogue of Microorganisms (GCM) 10K type strain sequencing project: providing services to taxonomists for standard genome sequencing and annotation.</title>
        <authorList>
            <consortium name="The Broad Institute Genomics Platform"/>
            <consortium name="The Broad Institute Genome Sequencing Center for Infectious Disease"/>
            <person name="Wu L."/>
            <person name="Ma J."/>
        </authorList>
    </citation>
    <scope>NUCLEOTIDE SEQUENCE [LARGE SCALE GENOMIC DNA]</scope>
    <source>
        <strain evidence="6">CGMCC 4.7405</strain>
    </source>
</reference>
<comment type="caution">
    <text evidence="5">The sequence shown here is derived from an EMBL/GenBank/DDBJ whole genome shotgun (WGS) entry which is preliminary data.</text>
</comment>
<comment type="similarity">
    <text evidence="1 2">Belongs to the anti-sigma-factor antagonist family.</text>
</comment>
<protein>
    <recommendedName>
        <fullName evidence="2">Anti-sigma factor antagonist</fullName>
    </recommendedName>
</protein>
<dbReference type="PANTHER" id="PTHR33495">
    <property type="entry name" value="ANTI-SIGMA FACTOR ANTAGONIST TM_1081-RELATED-RELATED"/>
    <property type="match status" value="1"/>
</dbReference>
<dbReference type="InterPro" id="IPR036513">
    <property type="entry name" value="STAS_dom_sf"/>
</dbReference>
<feature type="domain" description="STAS" evidence="4">
    <location>
        <begin position="38"/>
        <end position="124"/>
    </location>
</feature>
<dbReference type="Pfam" id="PF01740">
    <property type="entry name" value="STAS"/>
    <property type="match status" value="1"/>
</dbReference>
<dbReference type="EMBL" id="JBHRZI010000010">
    <property type="protein sequence ID" value="MFC3891245.1"/>
    <property type="molecule type" value="Genomic_DNA"/>
</dbReference>
<proteinExistence type="inferred from homology"/>
<evidence type="ECO:0000313" key="5">
    <source>
        <dbReference type="EMBL" id="MFC3891245.1"/>
    </source>
</evidence>
<name>A0ABV8BN10_9PSEU</name>
<evidence type="ECO:0000256" key="3">
    <source>
        <dbReference type="SAM" id="MobiDB-lite"/>
    </source>
</evidence>
<keyword evidence="6" id="KW-1185">Reference proteome</keyword>
<dbReference type="PROSITE" id="PS50801">
    <property type="entry name" value="STAS"/>
    <property type="match status" value="1"/>
</dbReference>
<gene>
    <name evidence="5" type="ORF">ACFOWZ_07130</name>
</gene>
<organism evidence="5 6">
    <name type="scientific">Lentzea rhizosphaerae</name>
    <dbReference type="NCBI Taxonomy" id="2041025"/>
    <lineage>
        <taxon>Bacteria</taxon>
        <taxon>Bacillati</taxon>
        <taxon>Actinomycetota</taxon>
        <taxon>Actinomycetes</taxon>
        <taxon>Pseudonocardiales</taxon>
        <taxon>Pseudonocardiaceae</taxon>
        <taxon>Lentzea</taxon>
    </lineage>
</organism>
<dbReference type="InterPro" id="IPR003658">
    <property type="entry name" value="Anti-sigma_ant"/>
</dbReference>
<dbReference type="NCBIfam" id="TIGR00377">
    <property type="entry name" value="ant_ant_sig"/>
    <property type="match status" value="1"/>
</dbReference>
<evidence type="ECO:0000256" key="2">
    <source>
        <dbReference type="RuleBase" id="RU003749"/>
    </source>
</evidence>
<dbReference type="Gene3D" id="3.30.750.24">
    <property type="entry name" value="STAS domain"/>
    <property type="match status" value="1"/>
</dbReference>
<feature type="region of interest" description="Disordered" evidence="3">
    <location>
        <begin position="1"/>
        <end position="24"/>
    </location>
</feature>
<dbReference type="InterPro" id="IPR002645">
    <property type="entry name" value="STAS_dom"/>
</dbReference>
<dbReference type="PANTHER" id="PTHR33495:SF2">
    <property type="entry name" value="ANTI-SIGMA FACTOR ANTAGONIST TM_1081-RELATED"/>
    <property type="match status" value="1"/>
</dbReference>
<dbReference type="SUPFAM" id="SSF52091">
    <property type="entry name" value="SpoIIaa-like"/>
    <property type="match status" value="1"/>
</dbReference>
<sequence>MPLLQRAPTDHPAHTAAVQPESRPGLEVPTVAVSPAQPDAVVIAVRGEVDSCTSPLLRDRLLEHVRPACPQLVVDLTEVSFFGAAGLTVLVMVREAAEAAAVRLCLVAGTRVVLRPLVITGLDEVFDIIPDIAHAQLRPDDVAVQNIDVSLDDDGVQRSYAGPGSSPTLIT</sequence>
<dbReference type="CDD" id="cd07043">
    <property type="entry name" value="STAS_anti-anti-sigma_factors"/>
    <property type="match status" value="1"/>
</dbReference>
<evidence type="ECO:0000256" key="1">
    <source>
        <dbReference type="ARBA" id="ARBA00009013"/>
    </source>
</evidence>
<dbReference type="RefSeq" id="WP_382370470.1">
    <property type="nucleotide sequence ID" value="NZ_JBHRZI010000010.1"/>
</dbReference>
<evidence type="ECO:0000259" key="4">
    <source>
        <dbReference type="PROSITE" id="PS50801"/>
    </source>
</evidence>
<accession>A0ABV8BN10</accession>
<dbReference type="Proteomes" id="UP001595690">
    <property type="component" value="Unassembled WGS sequence"/>
</dbReference>